<dbReference type="EMBL" id="JALNTZ010000006">
    <property type="protein sequence ID" value="KAJ3648716.1"/>
    <property type="molecule type" value="Genomic_DNA"/>
</dbReference>
<accession>A0AA38I5Z7</accession>
<evidence type="ECO:0000256" key="6">
    <source>
        <dbReference type="SAM" id="Coils"/>
    </source>
</evidence>
<dbReference type="Proteomes" id="UP001168821">
    <property type="component" value="Unassembled WGS sequence"/>
</dbReference>
<evidence type="ECO:0000313" key="8">
    <source>
        <dbReference type="Proteomes" id="UP001168821"/>
    </source>
</evidence>
<proteinExistence type="inferred from homology"/>
<dbReference type="InterPro" id="IPR017242">
    <property type="entry name" value="BLOC-1_pallidin"/>
</dbReference>
<comment type="function">
    <text evidence="5">Component of the biogenesis of lysosome-related organelles complex-1 (BLOC-1) involved in pigment granule biogenesis.</text>
</comment>
<evidence type="ECO:0000256" key="4">
    <source>
        <dbReference type="ARBA" id="ARBA00022490"/>
    </source>
</evidence>
<keyword evidence="8" id="KW-1185">Reference proteome</keyword>
<dbReference type="Pfam" id="PF14712">
    <property type="entry name" value="Snapin_Pallidin"/>
    <property type="match status" value="1"/>
</dbReference>
<dbReference type="PANTHER" id="PTHR31328:SF2">
    <property type="entry name" value="BIOGENESIS OF LYSOSOME-RELATED ORGANELLES COMPLEX 1 SUBUNIT 6"/>
    <property type="match status" value="1"/>
</dbReference>
<keyword evidence="4" id="KW-0963">Cytoplasm</keyword>
<organism evidence="7 8">
    <name type="scientific">Zophobas morio</name>
    <dbReference type="NCBI Taxonomy" id="2755281"/>
    <lineage>
        <taxon>Eukaryota</taxon>
        <taxon>Metazoa</taxon>
        <taxon>Ecdysozoa</taxon>
        <taxon>Arthropoda</taxon>
        <taxon>Hexapoda</taxon>
        <taxon>Insecta</taxon>
        <taxon>Pterygota</taxon>
        <taxon>Neoptera</taxon>
        <taxon>Endopterygota</taxon>
        <taxon>Coleoptera</taxon>
        <taxon>Polyphaga</taxon>
        <taxon>Cucujiformia</taxon>
        <taxon>Tenebrionidae</taxon>
        <taxon>Zophobas</taxon>
    </lineage>
</organism>
<comment type="subcellular location">
    <subcellularLocation>
        <location evidence="1">Cytoplasm</location>
    </subcellularLocation>
</comment>
<dbReference type="GO" id="GO:0030133">
    <property type="term" value="C:transport vesicle"/>
    <property type="evidence" value="ECO:0007669"/>
    <property type="project" value="TreeGrafter"/>
</dbReference>
<feature type="coiled-coil region" evidence="6">
    <location>
        <begin position="82"/>
        <end position="109"/>
    </location>
</feature>
<evidence type="ECO:0000256" key="5">
    <source>
        <dbReference type="PIRNR" id="PIRNR037609"/>
    </source>
</evidence>
<comment type="caution">
    <text evidence="7">The sequence shown here is derived from an EMBL/GenBank/DDBJ whole genome shotgun (WGS) entry which is preliminary data.</text>
</comment>
<dbReference type="AlphaFoldDB" id="A0AA38I5Z7"/>
<sequence>MLVEEKDENIPSELQRNPYTETVTPLTNGLLKTYGPSLTQVKNALSELTEKESTLLEQVHSENLALAESQHSDDLHTMFAKIETYQTKLVNIKKEMKHLHDKSVKLKKRALKLQQFREKQDYIKQQKEASIKQEEDLIVKK</sequence>
<dbReference type="PIRSF" id="PIRSF037609">
    <property type="entry name" value="BLOC-1_complex_pallidin"/>
    <property type="match status" value="1"/>
</dbReference>
<dbReference type="PANTHER" id="PTHR31328">
    <property type="entry name" value="BIOGENESIS OF LYSOSOME-RELATED ORGANELLES COMPLEX 1 SUBUNIT 6"/>
    <property type="match status" value="1"/>
</dbReference>
<evidence type="ECO:0000256" key="3">
    <source>
        <dbReference type="ARBA" id="ARBA00019579"/>
    </source>
</evidence>
<dbReference type="InterPro" id="IPR028119">
    <property type="entry name" value="Snapin/Pallidin/Snn1"/>
</dbReference>
<keyword evidence="6" id="KW-0175">Coiled coil</keyword>
<evidence type="ECO:0000256" key="1">
    <source>
        <dbReference type="ARBA" id="ARBA00004496"/>
    </source>
</evidence>
<reference evidence="7" key="1">
    <citation type="journal article" date="2023" name="G3 (Bethesda)">
        <title>Whole genome assemblies of Zophobas morio and Tenebrio molitor.</title>
        <authorList>
            <person name="Kaur S."/>
            <person name="Stinson S.A."/>
            <person name="diCenzo G.C."/>
        </authorList>
    </citation>
    <scope>NUCLEOTIDE SEQUENCE</scope>
    <source>
        <strain evidence="7">QUZm001</strain>
    </source>
</reference>
<evidence type="ECO:0000256" key="2">
    <source>
        <dbReference type="ARBA" id="ARBA00005767"/>
    </source>
</evidence>
<comment type="similarity">
    <text evidence="2 5">Belongs to the BLOC1S6 family.</text>
</comment>
<protein>
    <recommendedName>
        <fullName evidence="3 5">Biogenesis of lysosome-related organelles complex 1 subunit 6</fullName>
        <shortName evidence="5">BLOC-1 subunit 6</shortName>
    </recommendedName>
</protein>
<dbReference type="GO" id="GO:0031083">
    <property type="term" value="C:BLOC-1 complex"/>
    <property type="evidence" value="ECO:0007669"/>
    <property type="project" value="TreeGrafter"/>
</dbReference>
<gene>
    <name evidence="7" type="ORF">Zmor_020495</name>
</gene>
<name>A0AA38I5Z7_9CUCU</name>
<evidence type="ECO:0000313" key="7">
    <source>
        <dbReference type="EMBL" id="KAJ3648716.1"/>
    </source>
</evidence>